<evidence type="ECO:0000313" key="3">
    <source>
        <dbReference type="EMBL" id="QLL65237.1"/>
    </source>
</evidence>
<dbReference type="PROSITE" id="PS51318">
    <property type="entry name" value="TAT"/>
    <property type="match status" value="1"/>
</dbReference>
<feature type="domain" description="Amidohydrolase 3" evidence="2">
    <location>
        <begin position="86"/>
        <end position="570"/>
    </location>
</feature>
<evidence type="ECO:0000259" key="2">
    <source>
        <dbReference type="Pfam" id="PF07969"/>
    </source>
</evidence>
<gene>
    <name evidence="3" type="ORF">FKV68_28180</name>
</gene>
<dbReference type="InterPro" id="IPR006311">
    <property type="entry name" value="TAT_signal"/>
</dbReference>
<dbReference type="Gene3D" id="2.30.40.10">
    <property type="entry name" value="Urease, subunit C, domain 1"/>
    <property type="match status" value="1"/>
</dbReference>
<keyword evidence="3" id="KW-0378">Hydrolase</keyword>
<dbReference type="InterPro" id="IPR011059">
    <property type="entry name" value="Metal-dep_hydrolase_composite"/>
</dbReference>
<dbReference type="PANTHER" id="PTHR22642:SF21">
    <property type="entry name" value="PERIPLASMIC PROTEIN"/>
    <property type="match status" value="1"/>
</dbReference>
<evidence type="ECO:0000313" key="4">
    <source>
        <dbReference type="Proteomes" id="UP000510721"/>
    </source>
</evidence>
<dbReference type="RefSeq" id="WP_180943698.1">
    <property type="nucleotide sequence ID" value="NZ_CP041241.1"/>
</dbReference>
<keyword evidence="3" id="KW-0614">Plasmid</keyword>
<dbReference type="EMBL" id="CP041241">
    <property type="protein sequence ID" value="QLL65237.1"/>
    <property type="molecule type" value="Genomic_DNA"/>
</dbReference>
<dbReference type="Pfam" id="PF07969">
    <property type="entry name" value="Amidohydro_3"/>
    <property type="match status" value="1"/>
</dbReference>
<evidence type="ECO:0000256" key="1">
    <source>
        <dbReference type="SAM" id="SignalP"/>
    </source>
</evidence>
<dbReference type="GO" id="GO:0016810">
    <property type="term" value="F:hydrolase activity, acting on carbon-nitrogen (but not peptide) bonds"/>
    <property type="evidence" value="ECO:0007669"/>
    <property type="project" value="InterPro"/>
</dbReference>
<protein>
    <submittedName>
        <fullName evidence="3">Amidohydrolase</fullName>
    </submittedName>
</protein>
<dbReference type="SUPFAM" id="SSF51338">
    <property type="entry name" value="Composite domain of metallo-dependent hydrolases"/>
    <property type="match status" value="1"/>
</dbReference>
<dbReference type="Gene3D" id="3.20.20.140">
    <property type="entry name" value="Metal-dependent hydrolases"/>
    <property type="match status" value="1"/>
</dbReference>
<organism evidence="3 4">
    <name type="scientific">Sinorhizobium mexicanum</name>
    <dbReference type="NCBI Taxonomy" id="375549"/>
    <lineage>
        <taxon>Bacteria</taxon>
        <taxon>Pseudomonadati</taxon>
        <taxon>Pseudomonadota</taxon>
        <taxon>Alphaproteobacteria</taxon>
        <taxon>Hyphomicrobiales</taxon>
        <taxon>Rhizobiaceae</taxon>
        <taxon>Sinorhizobium/Ensifer group</taxon>
        <taxon>Sinorhizobium</taxon>
    </lineage>
</organism>
<proteinExistence type="predicted"/>
<accession>A0A859QSW9</accession>
<feature type="chain" id="PRO_5032437258" evidence="1">
    <location>
        <begin position="26"/>
        <end position="661"/>
    </location>
</feature>
<dbReference type="InterPro" id="IPR032466">
    <property type="entry name" value="Metal_Hydrolase"/>
</dbReference>
<dbReference type="InterPro" id="IPR013108">
    <property type="entry name" value="Amidohydro_3"/>
</dbReference>
<geneLocation type="plasmid" evidence="4">
    <name>pemeittgr7c</name>
</geneLocation>
<dbReference type="Proteomes" id="UP000510721">
    <property type="component" value="Plasmid pEmeITTGR7c"/>
</dbReference>
<keyword evidence="1" id="KW-0732">Signal</keyword>
<dbReference type="CDD" id="cd01300">
    <property type="entry name" value="YtcJ_like"/>
    <property type="match status" value="1"/>
</dbReference>
<dbReference type="AlphaFoldDB" id="A0A859QSW9"/>
<name>A0A859QSW9_9HYPH</name>
<dbReference type="KEGG" id="emx:FKV68_28180"/>
<feature type="signal peptide" evidence="1">
    <location>
        <begin position="1"/>
        <end position="25"/>
    </location>
</feature>
<sequence>MPTRRGFLGAASALALPGLFSPARAANSVSNPGDKPMSADLILHHGLVTTLDRTNPNATAVAVKDGKFLAVGGDSEIMALAGPGTKVIDLKGRRVLPGLIDNHTHVVRGGLNFNMELRWDGVRSLADAMDMLKRQVAITPAPQWVRVVGGFTEHQFEEKRLPTLEEINAIAPDTPVFLLHLYDRALLNAAALRAVGYTKETPNPPGGEIARDANGNPTGMLIARPNAGILYATLAKGPKLPFEYQVNSTRHFMRELNRLGVTGVIDAGGGFQNYPDDYAVIQKLADDDQMTVRLAYNLFTQKPKQEKEDFLNWTKSVKYKQGDDYFRHNGAGEMLVFSAADFEDFREPRPDMPPEMEGELEAVVRILAENRWPWRLHATYDETISRALDVFEKVNQDIPLEGLNWFFDHAETISERSIDRIAALGGGIAVQHRMAYQGEYFVERYGLGAAEATPPVARMLEKGVKTSAGTDATRVASYNPWVSLSWMITGRTVGGMRIYPQRNCLDRETALRMWTENVTWFSNEEDKKGRIEKGQFADCIVPDKDFFACAEDEISFLTSDLTVVGGKVVYAAGTFADHDESEVPPAMPDWSPVRTYAGYAAWGEPEGAGKRSLRRTAIATCGCVNSCGVHGHDHAGAWTSKLPVTDLKGFWGALGCSCWAV</sequence>
<dbReference type="InterPro" id="IPR033932">
    <property type="entry name" value="YtcJ-like"/>
</dbReference>
<keyword evidence="4" id="KW-1185">Reference proteome</keyword>
<dbReference type="SUPFAM" id="SSF51556">
    <property type="entry name" value="Metallo-dependent hydrolases"/>
    <property type="match status" value="1"/>
</dbReference>
<dbReference type="Gene3D" id="3.10.310.70">
    <property type="match status" value="1"/>
</dbReference>
<dbReference type="PANTHER" id="PTHR22642">
    <property type="entry name" value="IMIDAZOLONEPROPIONASE"/>
    <property type="match status" value="1"/>
</dbReference>
<reference evidence="3 4" key="1">
    <citation type="submission" date="2019-06" db="EMBL/GenBank/DDBJ databases">
        <title>Complete genome sequence of Ensifer mexicanus ITTG R7 isolated from nodules of Acacia angustissima (Mill.) Kuntze.</title>
        <authorList>
            <person name="Rincon-Rosales R."/>
            <person name="Rogel M.A."/>
            <person name="Guerrero G."/>
            <person name="Rincon-Molina C.I."/>
            <person name="Lopez-Lopez A."/>
            <person name="Martinez-Romero E."/>
        </authorList>
    </citation>
    <scope>NUCLEOTIDE SEQUENCE [LARGE SCALE GENOMIC DNA]</scope>
    <source>
        <strain evidence="3 4">ITTG R7</strain>
        <plasmid evidence="4">pemeittgr7c</plasmid>
    </source>
</reference>